<keyword evidence="9" id="KW-0811">Translocation</keyword>
<dbReference type="GO" id="GO:0015031">
    <property type="term" value="P:protein transport"/>
    <property type="evidence" value="ECO:0007669"/>
    <property type="project" value="UniProtKB-KW"/>
</dbReference>
<organism evidence="13 14">
    <name type="scientific">Arcticibacter tournemirensis</name>
    <dbReference type="NCBI Taxonomy" id="699437"/>
    <lineage>
        <taxon>Bacteria</taxon>
        <taxon>Pseudomonadati</taxon>
        <taxon>Bacteroidota</taxon>
        <taxon>Sphingobacteriia</taxon>
        <taxon>Sphingobacteriales</taxon>
        <taxon>Sphingobacteriaceae</taxon>
        <taxon>Arcticibacter</taxon>
    </lineage>
</organism>
<comment type="similarity">
    <text evidence="2">Belongs to the YajC family.</text>
</comment>
<evidence type="ECO:0000313" key="12">
    <source>
        <dbReference type="EMBL" id="KAA8486369.1"/>
    </source>
</evidence>
<dbReference type="InterPro" id="IPR003849">
    <property type="entry name" value="Preprotein_translocase_YajC"/>
</dbReference>
<dbReference type="EMBL" id="RXOC01000003">
    <property type="protein sequence ID" value="RXF71140.1"/>
    <property type="molecule type" value="Genomic_DNA"/>
</dbReference>
<keyword evidence="4" id="KW-0813">Transport</keyword>
<evidence type="ECO:0000313" key="13">
    <source>
        <dbReference type="EMBL" id="RXF71140.1"/>
    </source>
</evidence>
<feature type="transmembrane region" description="Helical" evidence="11">
    <location>
        <begin position="6"/>
        <end position="23"/>
    </location>
</feature>
<dbReference type="Proteomes" id="UP000322918">
    <property type="component" value="Unassembled WGS sequence"/>
</dbReference>
<dbReference type="RefSeq" id="WP_128768384.1">
    <property type="nucleotide sequence ID" value="NZ_RXOC01000003.1"/>
</dbReference>
<keyword evidence="5" id="KW-1003">Cell membrane</keyword>
<dbReference type="NCBIfam" id="TIGR00739">
    <property type="entry name" value="yajC"/>
    <property type="match status" value="1"/>
</dbReference>
<dbReference type="PANTHER" id="PTHR33909:SF1">
    <property type="entry name" value="SEC TRANSLOCON ACCESSORY COMPLEX SUBUNIT YAJC"/>
    <property type="match status" value="1"/>
</dbReference>
<reference evidence="12 15" key="2">
    <citation type="submission" date="2019-09" db="EMBL/GenBank/DDBJ databases">
        <title>Pararcticibacter amylolyticus gen. nov., sp. nov., isolated from a rottenly hemp rope, and reclassification of Pedobacter tournemirensis as Pararcticibacter tournemirensis comb. nov.</title>
        <authorList>
            <person name="Cai Y."/>
        </authorList>
    </citation>
    <scope>NUCLEOTIDE SEQUENCE [LARGE SCALE GENOMIC DNA]</scope>
    <source>
        <strain evidence="12 15">TF5-37.2-LB10</strain>
    </source>
</reference>
<dbReference type="Pfam" id="PF02699">
    <property type="entry name" value="YajC"/>
    <property type="match status" value="1"/>
</dbReference>
<evidence type="ECO:0000256" key="2">
    <source>
        <dbReference type="ARBA" id="ARBA00006742"/>
    </source>
</evidence>
<dbReference type="GO" id="GO:0005886">
    <property type="term" value="C:plasma membrane"/>
    <property type="evidence" value="ECO:0007669"/>
    <property type="project" value="UniProtKB-SubCell"/>
</dbReference>
<keyword evidence="7" id="KW-0653">Protein transport</keyword>
<evidence type="ECO:0000256" key="11">
    <source>
        <dbReference type="SAM" id="Phobius"/>
    </source>
</evidence>
<dbReference type="SMART" id="SM01323">
    <property type="entry name" value="YajC"/>
    <property type="match status" value="1"/>
</dbReference>
<dbReference type="Proteomes" id="UP000290848">
    <property type="component" value="Unassembled WGS sequence"/>
</dbReference>
<evidence type="ECO:0000256" key="7">
    <source>
        <dbReference type="ARBA" id="ARBA00022927"/>
    </source>
</evidence>
<evidence type="ECO:0000256" key="9">
    <source>
        <dbReference type="ARBA" id="ARBA00023010"/>
    </source>
</evidence>
<keyword evidence="8 11" id="KW-1133">Transmembrane helix</keyword>
<name>A0A4Q0MCR2_9SPHI</name>
<evidence type="ECO:0000256" key="4">
    <source>
        <dbReference type="ARBA" id="ARBA00022448"/>
    </source>
</evidence>
<evidence type="ECO:0000313" key="14">
    <source>
        <dbReference type="Proteomes" id="UP000290848"/>
    </source>
</evidence>
<dbReference type="OrthoDB" id="9800132at2"/>
<comment type="subcellular location">
    <subcellularLocation>
        <location evidence="1">Cell membrane</location>
        <topology evidence="1">Single-pass membrane protein</topology>
    </subcellularLocation>
</comment>
<keyword evidence="15" id="KW-1185">Reference proteome</keyword>
<evidence type="ECO:0000256" key="3">
    <source>
        <dbReference type="ARBA" id="ARBA00014962"/>
    </source>
</evidence>
<dbReference type="EMBL" id="VWNE01000002">
    <property type="protein sequence ID" value="KAA8486369.1"/>
    <property type="molecule type" value="Genomic_DNA"/>
</dbReference>
<comment type="caution">
    <text evidence="13">The sequence shown here is derived from an EMBL/GenBank/DDBJ whole genome shotgun (WGS) entry which is preliminary data.</text>
</comment>
<protein>
    <recommendedName>
        <fullName evidence="3">Sec translocon accessory complex subunit YajC</fullName>
    </recommendedName>
</protein>
<keyword evidence="10 11" id="KW-0472">Membrane</keyword>
<dbReference type="AlphaFoldDB" id="A0A4Q0MCR2"/>
<gene>
    <name evidence="13" type="primary">yajC</name>
    <name evidence="13" type="ORF">EKH83_05430</name>
    <name evidence="12" type="ORF">F1649_01955</name>
</gene>
<evidence type="ECO:0000256" key="10">
    <source>
        <dbReference type="ARBA" id="ARBA00023136"/>
    </source>
</evidence>
<evidence type="ECO:0000256" key="1">
    <source>
        <dbReference type="ARBA" id="ARBA00004162"/>
    </source>
</evidence>
<evidence type="ECO:0000313" key="15">
    <source>
        <dbReference type="Proteomes" id="UP000322918"/>
    </source>
</evidence>
<reference evidence="13 14" key="1">
    <citation type="submission" date="2018-12" db="EMBL/GenBank/DDBJ databases">
        <title>The Draft Genome Sequence of the Soil Bacterium Pedobacter tournemirensis R1.</title>
        <authorList>
            <person name="He J."/>
        </authorList>
    </citation>
    <scope>NUCLEOTIDE SEQUENCE [LARGE SCALE GENOMIC DNA]</scope>
    <source>
        <strain evidence="13 14">R1</strain>
    </source>
</reference>
<dbReference type="PANTHER" id="PTHR33909">
    <property type="entry name" value="SEC TRANSLOCON ACCESSORY COMPLEX SUBUNIT YAJC"/>
    <property type="match status" value="1"/>
</dbReference>
<dbReference type="PRINTS" id="PR01853">
    <property type="entry name" value="YAJCTRNLCASE"/>
</dbReference>
<evidence type="ECO:0000256" key="8">
    <source>
        <dbReference type="ARBA" id="ARBA00022989"/>
    </source>
</evidence>
<evidence type="ECO:0000256" key="6">
    <source>
        <dbReference type="ARBA" id="ARBA00022692"/>
    </source>
</evidence>
<proteinExistence type="inferred from homology"/>
<evidence type="ECO:0000256" key="5">
    <source>
        <dbReference type="ARBA" id="ARBA00022475"/>
    </source>
</evidence>
<sequence length="94" mass="10616">MNPGMQQMIMFGLIIVVFYFFMIRPQMKKAKDQKKYIDELKRGDKVITTAGIHGKIVDITDTTFLIEVESGTKIRFDKSAISLEASKALNATKA</sequence>
<keyword evidence="6 11" id="KW-0812">Transmembrane</keyword>
<accession>A0A4Q0MCR2</accession>